<reference evidence="3" key="1">
    <citation type="submission" date="2015-08" db="EMBL/GenBank/DDBJ databases">
        <title>Fjat-14210 dsm16467.</title>
        <authorList>
            <person name="Liu B."/>
            <person name="Wang J."/>
            <person name="Zhu Y."/>
            <person name="Liu G."/>
            <person name="Chen Q."/>
            <person name="Chen Z."/>
            <person name="Lan J."/>
            <person name="Che J."/>
            <person name="Ge C."/>
            <person name="Shi H."/>
            <person name="Pan Z."/>
            <person name="Liu X."/>
        </authorList>
    </citation>
    <scope>NUCLEOTIDE SEQUENCE [LARGE SCALE GENOMIC DNA]</scope>
    <source>
        <strain evidence="3">DSM 16467</strain>
    </source>
</reference>
<dbReference type="STRING" id="284581.AMD01_19385"/>
<evidence type="ECO:0000313" key="3">
    <source>
        <dbReference type="Proteomes" id="UP000037558"/>
    </source>
</evidence>
<gene>
    <name evidence="2" type="ORF">AMD01_19385</name>
</gene>
<keyword evidence="3" id="KW-1185">Reference proteome</keyword>
<evidence type="ECO:0000313" key="2">
    <source>
        <dbReference type="EMBL" id="KOO41112.1"/>
    </source>
</evidence>
<dbReference type="PATRIC" id="fig|284581.3.peg.4261"/>
<dbReference type="CDD" id="cd02065">
    <property type="entry name" value="B12-binding_like"/>
    <property type="match status" value="1"/>
</dbReference>
<dbReference type="EMBL" id="LILC01000030">
    <property type="protein sequence ID" value="KOO41112.1"/>
    <property type="molecule type" value="Genomic_DNA"/>
</dbReference>
<comment type="caution">
    <text evidence="2">The sequence shown here is derived from an EMBL/GenBank/DDBJ whole genome shotgun (WGS) entry which is preliminary data.</text>
</comment>
<evidence type="ECO:0000259" key="1">
    <source>
        <dbReference type="PROSITE" id="PS51332"/>
    </source>
</evidence>
<accession>A0A0M0KR87</accession>
<dbReference type="GO" id="GO:0046872">
    <property type="term" value="F:metal ion binding"/>
    <property type="evidence" value="ECO:0007669"/>
    <property type="project" value="InterPro"/>
</dbReference>
<dbReference type="InterPro" id="IPR036724">
    <property type="entry name" value="Cobalamin-bd_sf"/>
</dbReference>
<dbReference type="Pfam" id="PF02607">
    <property type="entry name" value="B12-binding_2"/>
    <property type="match status" value="1"/>
</dbReference>
<dbReference type="Gene3D" id="3.40.50.280">
    <property type="entry name" value="Cobalamin-binding domain"/>
    <property type="match status" value="1"/>
</dbReference>
<organism evidence="2 3">
    <name type="scientific">Priestia koreensis</name>
    <dbReference type="NCBI Taxonomy" id="284581"/>
    <lineage>
        <taxon>Bacteria</taxon>
        <taxon>Bacillati</taxon>
        <taxon>Bacillota</taxon>
        <taxon>Bacilli</taxon>
        <taxon>Bacillales</taxon>
        <taxon>Bacillaceae</taxon>
        <taxon>Priestia</taxon>
    </lineage>
</organism>
<proteinExistence type="predicted"/>
<sequence length="225" mass="26136">MNKRSEYLTELLLKGNEEQAWELVLDEHEQLNGCLMLFQELISPAMVRIGDLWETDAITVADEHLATMTCDYVLSRYQHMLKKEKKDHVYDEQPRALFLCIEDEQHYLGLKMISIIFEDYGWNTKFLGANLPLEYAMLASEKWEPEVIGLSFSMAHYAPRLSEYVEKMEAQTHQPQVMIGGRMIAQYPHNYEHCCSKDTKLISTLGHLSDWLASYEEGAKSIVKH</sequence>
<dbReference type="Proteomes" id="UP000037558">
    <property type="component" value="Unassembled WGS sequence"/>
</dbReference>
<dbReference type="SUPFAM" id="SSF52242">
    <property type="entry name" value="Cobalamin (vitamin B12)-binding domain"/>
    <property type="match status" value="1"/>
</dbReference>
<dbReference type="InterPro" id="IPR006158">
    <property type="entry name" value="Cobalamin-bd"/>
</dbReference>
<dbReference type="InterPro" id="IPR003759">
    <property type="entry name" value="Cbl-bd_cap"/>
</dbReference>
<dbReference type="Pfam" id="PF02310">
    <property type="entry name" value="B12-binding"/>
    <property type="match status" value="1"/>
</dbReference>
<protein>
    <recommendedName>
        <fullName evidence="1">B12-binding domain-containing protein</fullName>
    </recommendedName>
</protein>
<dbReference type="PROSITE" id="PS51332">
    <property type="entry name" value="B12_BINDING"/>
    <property type="match status" value="1"/>
</dbReference>
<dbReference type="OrthoDB" id="5756833at2"/>
<dbReference type="GO" id="GO:0031419">
    <property type="term" value="F:cobalamin binding"/>
    <property type="evidence" value="ECO:0007669"/>
    <property type="project" value="InterPro"/>
</dbReference>
<name>A0A0M0KR87_9BACI</name>
<dbReference type="RefSeq" id="WP_053403095.1">
    <property type="nucleotide sequence ID" value="NZ_LILC01000030.1"/>
</dbReference>
<dbReference type="Gene3D" id="1.10.1240.10">
    <property type="entry name" value="Methionine synthase domain"/>
    <property type="match status" value="1"/>
</dbReference>
<dbReference type="InterPro" id="IPR036594">
    <property type="entry name" value="Meth_synthase_dom"/>
</dbReference>
<feature type="domain" description="B12-binding" evidence="1">
    <location>
        <begin position="93"/>
        <end position="225"/>
    </location>
</feature>
<dbReference type="AlphaFoldDB" id="A0A0M0KR87"/>